<organism evidence="1 2">
    <name type="scientific">Pneumocystis oryctolagi</name>
    <dbReference type="NCBI Taxonomy" id="42067"/>
    <lineage>
        <taxon>Eukaryota</taxon>
        <taxon>Fungi</taxon>
        <taxon>Dikarya</taxon>
        <taxon>Ascomycota</taxon>
        <taxon>Taphrinomycotina</taxon>
        <taxon>Pneumocystomycetes</taxon>
        <taxon>Pneumocystaceae</taxon>
        <taxon>Pneumocystis</taxon>
    </lineage>
</organism>
<evidence type="ECO:0000313" key="2">
    <source>
        <dbReference type="Proteomes" id="UP000768646"/>
    </source>
</evidence>
<dbReference type="EMBL" id="JABTEG010000024">
    <property type="protein sequence ID" value="KAG4303782.1"/>
    <property type="molecule type" value="Genomic_DNA"/>
</dbReference>
<reference evidence="1 2" key="1">
    <citation type="journal article" date="2021" name="Commun. Biol.">
        <title>Genomic insights into the host specific adaptation of the Pneumocystis genus.</title>
        <authorList>
            <person name="Cisse O.H."/>
            <person name="Ma L."/>
            <person name="Dekker J.P."/>
            <person name="Khil P.P."/>
            <person name="Youn J.-H."/>
            <person name="Brenchley J.M."/>
            <person name="Blair R."/>
            <person name="Pahar B."/>
            <person name="Chabe M."/>
            <person name="Van Rompay K.K.A."/>
            <person name="Keesler R."/>
            <person name="Sukura A."/>
            <person name="Hirsch V."/>
            <person name="Kutty G."/>
            <person name="Liu Y."/>
            <person name="Peng L."/>
            <person name="Chen J."/>
            <person name="Song J."/>
            <person name="Weissenbacher-Lang C."/>
            <person name="Xu J."/>
            <person name="Upham N.S."/>
            <person name="Stajich J.E."/>
            <person name="Cuomo C.A."/>
            <person name="Cushion M.T."/>
            <person name="Kovacs J.A."/>
        </authorList>
    </citation>
    <scope>NUCLEOTIDE SEQUENCE [LARGE SCALE GENOMIC DNA]</scope>
    <source>
        <strain evidence="1 2">RABM</strain>
    </source>
</reference>
<name>A0ACB7C839_9ASCO</name>
<comment type="caution">
    <text evidence="1">The sequence shown here is derived from an EMBL/GenBank/DDBJ whole genome shotgun (WGS) entry which is preliminary data.</text>
</comment>
<protein>
    <submittedName>
        <fullName evidence="1">Uncharacterized protein</fullName>
    </submittedName>
</protein>
<sequence length="283" mass="32370">MPLIVFTGYPCSGKTQRALELKKALYDKISSDKRVPPFDVILINDESLGIKKDVYGDAALEKAARSVMYSAVERNLNKNTVILCDSMNYIKGYRYQLFCEAKNASTSHCVIHCGTPVEVCRKWNFLRGPLGYSEKITRFEELIMRYEEPNSMARWDSPLFTVFYSDTSCPIDWVWEIIATTKTIRPNASAVVKQIPASDYLFELDKVTQEIINTIIQNQRINGPGSEVRIASISQSIILPNNIVTLSKLQRIRHQFINLNRVQALSRDKIQGIFVEFLNNQFK</sequence>
<proteinExistence type="predicted"/>
<dbReference type="Proteomes" id="UP000768646">
    <property type="component" value="Unassembled WGS sequence"/>
</dbReference>
<keyword evidence="2" id="KW-1185">Reference proteome</keyword>
<evidence type="ECO:0000313" key="1">
    <source>
        <dbReference type="EMBL" id="KAG4303782.1"/>
    </source>
</evidence>
<gene>
    <name evidence="1" type="ORF">PORY_002807</name>
</gene>
<accession>A0ACB7C839</accession>